<dbReference type="EMBL" id="MU167215">
    <property type="protein sequence ID" value="KAG0151134.1"/>
    <property type="molecule type" value="Genomic_DNA"/>
</dbReference>
<keyword evidence="2" id="KW-0472">Membrane</keyword>
<feature type="transmembrane region" description="Helical" evidence="2">
    <location>
        <begin position="129"/>
        <end position="149"/>
    </location>
</feature>
<name>A0A9P6TGL5_9BASI</name>
<reference evidence="3" key="1">
    <citation type="submission" date="2013-11" db="EMBL/GenBank/DDBJ databases">
        <title>Genome sequence of the fusiform rust pathogen reveals effectors for host alternation and coevolution with pine.</title>
        <authorList>
            <consortium name="DOE Joint Genome Institute"/>
            <person name="Smith K."/>
            <person name="Pendleton A."/>
            <person name="Kubisiak T."/>
            <person name="Anderson C."/>
            <person name="Salamov A."/>
            <person name="Aerts A."/>
            <person name="Riley R."/>
            <person name="Clum A."/>
            <person name="Lindquist E."/>
            <person name="Ence D."/>
            <person name="Campbell M."/>
            <person name="Kronenberg Z."/>
            <person name="Feau N."/>
            <person name="Dhillon B."/>
            <person name="Hamelin R."/>
            <person name="Burleigh J."/>
            <person name="Smith J."/>
            <person name="Yandell M."/>
            <person name="Nelson C."/>
            <person name="Grigoriev I."/>
            <person name="Davis J."/>
        </authorList>
    </citation>
    <scope>NUCLEOTIDE SEQUENCE</scope>
    <source>
        <strain evidence="3">G11</strain>
    </source>
</reference>
<dbReference type="Proteomes" id="UP000886653">
    <property type="component" value="Unassembled WGS sequence"/>
</dbReference>
<protein>
    <submittedName>
        <fullName evidence="3">Uncharacterized protein</fullName>
    </submittedName>
</protein>
<evidence type="ECO:0000256" key="2">
    <source>
        <dbReference type="SAM" id="Phobius"/>
    </source>
</evidence>
<feature type="compositionally biased region" description="Low complexity" evidence="1">
    <location>
        <begin position="22"/>
        <end position="32"/>
    </location>
</feature>
<organism evidence="3 4">
    <name type="scientific">Cronartium quercuum f. sp. fusiforme G11</name>
    <dbReference type="NCBI Taxonomy" id="708437"/>
    <lineage>
        <taxon>Eukaryota</taxon>
        <taxon>Fungi</taxon>
        <taxon>Dikarya</taxon>
        <taxon>Basidiomycota</taxon>
        <taxon>Pucciniomycotina</taxon>
        <taxon>Pucciniomycetes</taxon>
        <taxon>Pucciniales</taxon>
        <taxon>Coleosporiaceae</taxon>
        <taxon>Cronartium</taxon>
    </lineage>
</organism>
<evidence type="ECO:0000313" key="4">
    <source>
        <dbReference type="Proteomes" id="UP000886653"/>
    </source>
</evidence>
<comment type="caution">
    <text evidence="3">The sequence shown here is derived from an EMBL/GenBank/DDBJ whole genome shotgun (WGS) entry which is preliminary data.</text>
</comment>
<feature type="transmembrane region" description="Helical" evidence="2">
    <location>
        <begin position="239"/>
        <end position="259"/>
    </location>
</feature>
<evidence type="ECO:0000313" key="3">
    <source>
        <dbReference type="EMBL" id="KAG0151134.1"/>
    </source>
</evidence>
<feature type="region of interest" description="Disordered" evidence="1">
    <location>
        <begin position="1"/>
        <end position="83"/>
    </location>
</feature>
<proteinExistence type="predicted"/>
<feature type="compositionally biased region" description="Basic and acidic residues" evidence="1">
    <location>
        <begin position="34"/>
        <end position="44"/>
    </location>
</feature>
<dbReference type="OrthoDB" id="3142841at2759"/>
<feature type="transmembrane region" description="Helical" evidence="2">
    <location>
        <begin position="280"/>
        <end position="299"/>
    </location>
</feature>
<feature type="compositionally biased region" description="Basic and acidic residues" evidence="1">
    <location>
        <begin position="1"/>
        <end position="20"/>
    </location>
</feature>
<keyword evidence="2" id="KW-0812">Transmembrane</keyword>
<dbReference type="AlphaFoldDB" id="A0A9P6TGL5"/>
<feature type="transmembrane region" description="Helical" evidence="2">
    <location>
        <begin position="161"/>
        <end position="182"/>
    </location>
</feature>
<dbReference type="PANTHER" id="PTHR33927">
    <property type="entry name" value="TRANSMEMBRANE PROTEIN"/>
    <property type="match status" value="1"/>
</dbReference>
<dbReference type="InterPro" id="IPR052979">
    <property type="entry name" value="Adenylate-forming_domain"/>
</dbReference>
<keyword evidence="2" id="KW-1133">Transmembrane helix</keyword>
<keyword evidence="4" id="KW-1185">Reference proteome</keyword>
<evidence type="ECO:0000256" key="1">
    <source>
        <dbReference type="SAM" id="MobiDB-lite"/>
    </source>
</evidence>
<sequence>MEKLDAKTEKNKLGVNDKGEVTGSSSGTLTTTANDKKKLHEEHSIQNTAGKSSKDEEMNEIIPSSGHAPDQSSDFIEQGPAEGDSNIRLESEHHNLFMSSSFEELGLTKETEPPHISQLMKVLVWFNPYRQAFFIIVWINIFMIILNLVKRFPFSDHNLSTFVTANILAAILFRNEWFLRFLHWAAVQFSRPRAFSVKARVTIVGIIYHIGGVHSGCGVAVLLWLFLSCYKVITDQTQMHLATFAVLILSTTCVLITCLTATPIVRKPCHNLFEFIHRFVGWKVPVFLIPITSFFLLTLW</sequence>
<accession>A0A9P6TGL5</accession>
<dbReference type="PANTHER" id="PTHR33927:SF1">
    <property type="entry name" value="TRANSMEMBRANE PROTEIN"/>
    <property type="match status" value="1"/>
</dbReference>
<gene>
    <name evidence="3" type="ORF">CROQUDRAFT_668198</name>
</gene>
<feature type="transmembrane region" description="Helical" evidence="2">
    <location>
        <begin position="203"/>
        <end position="227"/>
    </location>
</feature>